<keyword evidence="4 6" id="KW-0808">Transferase</keyword>
<comment type="function">
    <text evidence="6">Catalyzes the 2'-O-methylation of the ribose of cytidine 1402 (C1402) in 16S rRNA.</text>
</comment>
<dbReference type="Gene3D" id="3.40.1010.10">
    <property type="entry name" value="Cobalt-precorrin-4 Transmethylase, Domain 1"/>
    <property type="match status" value="1"/>
</dbReference>
<comment type="similarity">
    <text evidence="6">Belongs to the methyltransferase superfamily. RsmI family.</text>
</comment>
<dbReference type="AlphaFoldDB" id="A0AA46AEJ2"/>
<evidence type="ECO:0000313" key="8">
    <source>
        <dbReference type="EMBL" id="SMP13084.1"/>
    </source>
</evidence>
<evidence type="ECO:0000256" key="3">
    <source>
        <dbReference type="ARBA" id="ARBA00022603"/>
    </source>
</evidence>
<dbReference type="InterPro" id="IPR014776">
    <property type="entry name" value="4pyrrole_Mease_sub2"/>
</dbReference>
<dbReference type="InterPro" id="IPR035996">
    <property type="entry name" value="4pyrrol_Methylase_sf"/>
</dbReference>
<evidence type="ECO:0000256" key="4">
    <source>
        <dbReference type="ARBA" id="ARBA00022679"/>
    </source>
</evidence>
<dbReference type="Proteomes" id="UP001157947">
    <property type="component" value="Unassembled WGS sequence"/>
</dbReference>
<reference evidence="8" key="1">
    <citation type="submission" date="2017-05" db="EMBL/GenBank/DDBJ databases">
        <authorList>
            <person name="Varghese N."/>
            <person name="Submissions S."/>
        </authorList>
    </citation>
    <scope>NUCLEOTIDE SEQUENCE</scope>
    <source>
        <strain evidence="8">DSM 18763</strain>
    </source>
</reference>
<keyword evidence="1 6" id="KW-0963">Cytoplasm</keyword>
<evidence type="ECO:0000313" key="9">
    <source>
        <dbReference type="Proteomes" id="UP001157947"/>
    </source>
</evidence>
<accession>A0AA46AEJ2</accession>
<protein>
    <recommendedName>
        <fullName evidence="6">Ribosomal RNA small subunit methyltransferase I</fullName>
        <ecNumber evidence="6">2.1.1.198</ecNumber>
    </recommendedName>
    <alternativeName>
        <fullName evidence="6">16S rRNA 2'-O-ribose C1402 methyltransferase</fullName>
    </alternativeName>
    <alternativeName>
        <fullName evidence="6">rRNA (cytidine-2'-O-)-methyltransferase RsmI</fullName>
    </alternativeName>
</protein>
<dbReference type="RefSeq" id="WP_265133842.1">
    <property type="nucleotide sequence ID" value="NZ_FXTX01000010.1"/>
</dbReference>
<dbReference type="EMBL" id="FXTX01000010">
    <property type="protein sequence ID" value="SMP13084.1"/>
    <property type="molecule type" value="Genomic_DNA"/>
</dbReference>
<name>A0AA46AEJ2_9AQUI</name>
<dbReference type="FunFam" id="3.40.1010.10:FF:000007">
    <property type="entry name" value="Ribosomal RNA small subunit methyltransferase I"/>
    <property type="match status" value="1"/>
</dbReference>
<dbReference type="SUPFAM" id="SSF53790">
    <property type="entry name" value="Tetrapyrrole methylase"/>
    <property type="match status" value="1"/>
</dbReference>
<evidence type="ECO:0000256" key="5">
    <source>
        <dbReference type="ARBA" id="ARBA00022691"/>
    </source>
</evidence>
<dbReference type="GO" id="GO:0005737">
    <property type="term" value="C:cytoplasm"/>
    <property type="evidence" value="ECO:0007669"/>
    <property type="project" value="UniProtKB-SubCell"/>
</dbReference>
<dbReference type="PANTHER" id="PTHR46111:SF1">
    <property type="entry name" value="RIBOSOMAL RNA SMALL SUBUNIT METHYLTRANSFERASE I"/>
    <property type="match status" value="1"/>
</dbReference>
<keyword evidence="2 6" id="KW-0698">rRNA processing</keyword>
<evidence type="ECO:0000256" key="1">
    <source>
        <dbReference type="ARBA" id="ARBA00022490"/>
    </source>
</evidence>
<dbReference type="InterPro" id="IPR000878">
    <property type="entry name" value="4pyrrol_Mease"/>
</dbReference>
<dbReference type="NCBIfam" id="TIGR00096">
    <property type="entry name" value="16S rRNA (cytidine(1402)-2'-O)-methyltransferase"/>
    <property type="match status" value="1"/>
</dbReference>
<organism evidence="8 9">
    <name type="scientific">Venenivibrio stagnispumantis</name>
    <dbReference type="NCBI Taxonomy" id="407998"/>
    <lineage>
        <taxon>Bacteria</taxon>
        <taxon>Pseudomonadati</taxon>
        <taxon>Aquificota</taxon>
        <taxon>Aquificia</taxon>
        <taxon>Aquificales</taxon>
        <taxon>Hydrogenothermaceae</taxon>
        <taxon>Venenivibrio</taxon>
    </lineage>
</organism>
<sequence>MPTLYIVATPIGNLKDISYRAVEVLNSVNYIACEDTRVAKKLLSAYGITNKKLISYYDVVEEEKAEKIIKILQNEDVALISDAGTPCISDPGYKVVKKARENNIKVVAIPGAFAGAVALSASGLPSDKFLFVGFLNPKKIKEELKKYKEIGYTFIVYESPKRIMKTLYIYNQIMPNSDMVVAKELTKIHEEYIYGKPKDIIDFFEKNKEKLKGEFVILAYPEKEENIDIKAVENYIKKNLKNKTKKDLVKEIIEKFGIKRNFAYDLVNKIVE</sequence>
<keyword evidence="9" id="KW-1185">Reference proteome</keyword>
<comment type="caution">
    <text evidence="8">The sequence shown here is derived from an EMBL/GenBank/DDBJ whole genome shotgun (WGS) entry which is preliminary data.</text>
</comment>
<keyword evidence="3 6" id="KW-0489">Methyltransferase</keyword>
<evidence type="ECO:0000259" key="7">
    <source>
        <dbReference type="Pfam" id="PF00590"/>
    </source>
</evidence>
<dbReference type="Pfam" id="PF00590">
    <property type="entry name" value="TP_methylase"/>
    <property type="match status" value="1"/>
</dbReference>
<comment type="catalytic activity">
    <reaction evidence="6">
        <text>cytidine(1402) in 16S rRNA + S-adenosyl-L-methionine = 2'-O-methylcytidine(1402) in 16S rRNA + S-adenosyl-L-homocysteine + H(+)</text>
        <dbReference type="Rhea" id="RHEA:42924"/>
        <dbReference type="Rhea" id="RHEA-COMP:10285"/>
        <dbReference type="Rhea" id="RHEA-COMP:10286"/>
        <dbReference type="ChEBI" id="CHEBI:15378"/>
        <dbReference type="ChEBI" id="CHEBI:57856"/>
        <dbReference type="ChEBI" id="CHEBI:59789"/>
        <dbReference type="ChEBI" id="CHEBI:74495"/>
        <dbReference type="ChEBI" id="CHEBI:82748"/>
        <dbReference type="EC" id="2.1.1.198"/>
    </reaction>
</comment>
<gene>
    <name evidence="6" type="primary">rsmI</name>
    <name evidence="8" type="ORF">SAMN06264868_11040</name>
</gene>
<dbReference type="InterPro" id="IPR008189">
    <property type="entry name" value="rRNA_ssu_MeTfrase_I"/>
</dbReference>
<keyword evidence="5 6" id="KW-0949">S-adenosyl-L-methionine</keyword>
<dbReference type="PIRSF" id="PIRSF005917">
    <property type="entry name" value="MTase_YraL"/>
    <property type="match status" value="1"/>
</dbReference>
<proteinExistence type="inferred from homology"/>
<dbReference type="InterPro" id="IPR018063">
    <property type="entry name" value="SAM_MeTrfase_RsmI_CS"/>
</dbReference>
<evidence type="ECO:0000256" key="2">
    <source>
        <dbReference type="ARBA" id="ARBA00022552"/>
    </source>
</evidence>
<dbReference type="InterPro" id="IPR014777">
    <property type="entry name" value="4pyrrole_Mease_sub1"/>
</dbReference>
<evidence type="ECO:0000256" key="6">
    <source>
        <dbReference type="HAMAP-Rule" id="MF_01877"/>
    </source>
</evidence>
<dbReference type="GO" id="GO:0070677">
    <property type="term" value="F:rRNA (cytosine-2'-O-)-methyltransferase activity"/>
    <property type="evidence" value="ECO:0007669"/>
    <property type="project" value="UniProtKB-UniRule"/>
</dbReference>
<feature type="domain" description="Tetrapyrrole methylase" evidence="7">
    <location>
        <begin position="3"/>
        <end position="195"/>
    </location>
</feature>
<dbReference type="HAMAP" id="MF_01877">
    <property type="entry name" value="16SrRNA_methyltr_I"/>
    <property type="match status" value="1"/>
</dbReference>
<dbReference type="PROSITE" id="PS01296">
    <property type="entry name" value="RSMI"/>
    <property type="match status" value="1"/>
</dbReference>
<dbReference type="EC" id="2.1.1.198" evidence="6"/>
<dbReference type="Gene3D" id="3.30.950.10">
    <property type="entry name" value="Methyltransferase, Cobalt-precorrin-4 Transmethylase, Domain 2"/>
    <property type="match status" value="1"/>
</dbReference>
<dbReference type="PANTHER" id="PTHR46111">
    <property type="entry name" value="RIBOSOMAL RNA SMALL SUBUNIT METHYLTRANSFERASE I"/>
    <property type="match status" value="1"/>
</dbReference>
<dbReference type="CDD" id="cd11648">
    <property type="entry name" value="RsmI"/>
    <property type="match status" value="1"/>
</dbReference>
<comment type="subcellular location">
    <subcellularLocation>
        <location evidence="6">Cytoplasm</location>
    </subcellularLocation>
</comment>